<organism evidence="2 3">
    <name type="scientific">Sutterella seckii</name>
    <dbReference type="NCBI Taxonomy" id="1944635"/>
    <lineage>
        <taxon>Bacteria</taxon>
        <taxon>Pseudomonadati</taxon>
        <taxon>Pseudomonadota</taxon>
        <taxon>Betaproteobacteria</taxon>
        <taxon>Burkholderiales</taxon>
        <taxon>Sutterellaceae</taxon>
        <taxon>Sutterella</taxon>
    </lineage>
</organism>
<proteinExistence type="predicted"/>
<evidence type="ECO:0000256" key="1">
    <source>
        <dbReference type="SAM" id="MobiDB-lite"/>
    </source>
</evidence>
<feature type="region of interest" description="Disordered" evidence="1">
    <location>
        <begin position="79"/>
        <end position="103"/>
    </location>
</feature>
<reference evidence="2 3" key="1">
    <citation type="submission" date="2019-10" db="EMBL/GenBank/DDBJ databases">
        <title>Genome diversity of Sutterella seckii.</title>
        <authorList>
            <person name="Chaplin A.V."/>
            <person name="Sokolova S.R."/>
            <person name="Mosin K.A."/>
            <person name="Ivanova E.L."/>
            <person name="Kochetkova T.O."/>
            <person name="Goltsov A.Y."/>
            <person name="Trofimov D.Y."/>
            <person name="Efimov B.A."/>
        </authorList>
    </citation>
    <scope>NUCLEOTIDE SEQUENCE [LARGE SCALE GENOMIC DNA]</scope>
    <source>
        <strain evidence="2 3">ASD393</strain>
    </source>
</reference>
<comment type="caution">
    <text evidence="2">The sequence shown here is derived from an EMBL/GenBank/DDBJ whole genome shotgun (WGS) entry which is preliminary data.</text>
</comment>
<protein>
    <submittedName>
        <fullName evidence="2">Uncharacterized protein</fullName>
    </submittedName>
</protein>
<dbReference type="RefSeq" id="WP_152157952.1">
    <property type="nucleotide sequence ID" value="NZ_WEHX01000016.1"/>
</dbReference>
<gene>
    <name evidence="2" type="ORF">GBM95_04285</name>
</gene>
<accession>A0A6I1ELP5</accession>
<dbReference type="EMBL" id="WEHX01000016">
    <property type="protein sequence ID" value="KAB7661700.1"/>
    <property type="molecule type" value="Genomic_DNA"/>
</dbReference>
<feature type="compositionally biased region" description="Basic and acidic residues" evidence="1">
    <location>
        <begin position="92"/>
        <end position="103"/>
    </location>
</feature>
<dbReference type="Proteomes" id="UP000430564">
    <property type="component" value="Unassembled WGS sequence"/>
</dbReference>
<evidence type="ECO:0000313" key="2">
    <source>
        <dbReference type="EMBL" id="KAB7661700.1"/>
    </source>
</evidence>
<sequence length="294" mass="33792">MEDQEKVTDPRAEAKRLSRLKADELILIDLVTEKSRKVELMPRDELCEAFKEKAALAPEPEVDELLADAEKQMDRTYNRAPGTVSFVPPKTRSKEEREKNRELVPTLRDQREAFTRRELLRSLIAGDLHHAEAVAAEAEKEAAQQAPAEPRDITDEYFNEVLYAVLADDCGVAKLIAWDEKEYYHYRPLLSASYARILSAKNNPVEQLCDRVRECSRIYPRPVLLGAFQDEPFNFTPEALQEILQKLPEDPKTNDIKFTQSSLGTVYLYSNRYLDDDYADFLVEHIDVDLVMSP</sequence>
<dbReference type="AlphaFoldDB" id="A0A6I1ELP5"/>
<name>A0A6I1ELP5_9BURK</name>
<evidence type="ECO:0000313" key="3">
    <source>
        <dbReference type="Proteomes" id="UP000430564"/>
    </source>
</evidence>
<dbReference type="OrthoDB" id="9156891at2"/>